<evidence type="ECO:0000256" key="6">
    <source>
        <dbReference type="ARBA" id="ARBA00022842"/>
    </source>
</evidence>
<dbReference type="GO" id="GO:0017111">
    <property type="term" value="F:ribonucleoside triphosphate phosphatase activity"/>
    <property type="evidence" value="ECO:0007669"/>
    <property type="project" value="InterPro"/>
</dbReference>
<sequence length="211" mass="24183">MIKKNIKTPIVLASSNDGKIKEFSNFFKSINIEIIPQDKFSIKNIEEPFITFVENALHKARYANNITNLPAIADDSGLCVLSLNEKPGVLSARYSIKENNNCKNLDSKNNKFLIKQLENISDRRAYYICTIVMVRYLNDPNPIIVNGYLNGLIIDKPMGNNGFGYDPHFFVKKFNKTIASMTLDEKNKISHRCKALNKLLKILKRNYLYND</sequence>
<name>A0A3Q8ERC5_9PROT</name>
<feature type="binding site" evidence="10">
    <location>
        <begin position="163"/>
        <end position="166"/>
    </location>
    <ligand>
        <name>substrate</name>
    </ligand>
</feature>
<feature type="binding site" evidence="10">
    <location>
        <position position="186"/>
    </location>
    <ligand>
        <name>substrate</name>
    </ligand>
</feature>
<organism evidence="12 13">
    <name type="scientific">Candidatus Kinetoplastidibacterium kentomonadis</name>
    <dbReference type="NCBI Taxonomy" id="1576550"/>
    <lineage>
        <taxon>Bacteria</taxon>
        <taxon>Pseudomonadati</taxon>
        <taxon>Pseudomonadota</taxon>
        <taxon>Betaproteobacteria</taxon>
        <taxon>Candidatus Kinetoplastidibacterium</taxon>
    </lineage>
</organism>
<comment type="similarity">
    <text evidence="1 10 11">Belongs to the HAM1 NTPase family.</text>
</comment>
<dbReference type="CDD" id="cd00515">
    <property type="entry name" value="HAM1"/>
    <property type="match status" value="1"/>
</dbReference>
<feature type="binding site" evidence="10">
    <location>
        <position position="75"/>
    </location>
    <ligand>
        <name>Mg(2+)</name>
        <dbReference type="ChEBI" id="CHEBI:18420"/>
    </ligand>
</feature>
<evidence type="ECO:0000256" key="8">
    <source>
        <dbReference type="ARBA" id="ARBA00051875"/>
    </source>
</evidence>
<keyword evidence="3 10" id="KW-0479">Metal-binding</keyword>
<dbReference type="HAMAP" id="MF_01405">
    <property type="entry name" value="Non_canon_purine_NTPase"/>
    <property type="match status" value="1"/>
</dbReference>
<keyword evidence="5 10" id="KW-0378">Hydrolase</keyword>
<evidence type="ECO:0000256" key="2">
    <source>
        <dbReference type="ARBA" id="ARBA00011738"/>
    </source>
</evidence>
<dbReference type="EMBL" id="CP025628">
    <property type="protein sequence ID" value="AWD32457.1"/>
    <property type="molecule type" value="Genomic_DNA"/>
</dbReference>
<dbReference type="GO" id="GO:0036222">
    <property type="term" value="F:XTP diphosphatase activity"/>
    <property type="evidence" value="ECO:0007669"/>
    <property type="project" value="UniProtKB-UniRule"/>
</dbReference>
<feature type="binding site" evidence="10">
    <location>
        <position position="46"/>
    </location>
    <ligand>
        <name>Mg(2+)</name>
        <dbReference type="ChEBI" id="CHEBI:18420"/>
    </ligand>
</feature>
<dbReference type="Proteomes" id="UP000266796">
    <property type="component" value="Chromosome"/>
</dbReference>
<gene>
    <name evidence="12" type="ORF">CKSOR_00336</name>
</gene>
<evidence type="ECO:0000313" key="13">
    <source>
        <dbReference type="Proteomes" id="UP000266796"/>
    </source>
</evidence>
<dbReference type="GO" id="GO:0009117">
    <property type="term" value="P:nucleotide metabolic process"/>
    <property type="evidence" value="ECO:0007669"/>
    <property type="project" value="UniProtKB-KW"/>
</dbReference>
<feature type="binding site" evidence="10">
    <location>
        <begin position="191"/>
        <end position="192"/>
    </location>
    <ligand>
        <name>substrate</name>
    </ligand>
</feature>
<evidence type="ECO:0000256" key="7">
    <source>
        <dbReference type="ARBA" id="ARBA00023080"/>
    </source>
</evidence>
<evidence type="ECO:0000256" key="5">
    <source>
        <dbReference type="ARBA" id="ARBA00022801"/>
    </source>
</evidence>
<evidence type="ECO:0000256" key="11">
    <source>
        <dbReference type="RuleBase" id="RU003781"/>
    </source>
</evidence>
<dbReference type="PANTHER" id="PTHR11067:SF9">
    <property type="entry name" value="INOSINE TRIPHOSPHATE PYROPHOSPHATASE"/>
    <property type="match status" value="1"/>
</dbReference>
<dbReference type="Gene3D" id="3.90.950.10">
    <property type="match status" value="1"/>
</dbReference>
<dbReference type="InterPro" id="IPR029001">
    <property type="entry name" value="ITPase-like_fam"/>
</dbReference>
<comment type="catalytic activity">
    <reaction evidence="10">
        <text>ITP + H2O = IMP + diphosphate + H(+)</text>
        <dbReference type="Rhea" id="RHEA:29399"/>
        <dbReference type="ChEBI" id="CHEBI:15377"/>
        <dbReference type="ChEBI" id="CHEBI:15378"/>
        <dbReference type="ChEBI" id="CHEBI:33019"/>
        <dbReference type="ChEBI" id="CHEBI:58053"/>
        <dbReference type="ChEBI" id="CHEBI:61402"/>
        <dbReference type="EC" id="3.6.1.66"/>
    </reaction>
</comment>
<evidence type="ECO:0000256" key="3">
    <source>
        <dbReference type="ARBA" id="ARBA00022723"/>
    </source>
</evidence>
<comment type="catalytic activity">
    <reaction evidence="8 10">
        <text>dITP + H2O = dIMP + diphosphate + H(+)</text>
        <dbReference type="Rhea" id="RHEA:28342"/>
        <dbReference type="ChEBI" id="CHEBI:15377"/>
        <dbReference type="ChEBI" id="CHEBI:15378"/>
        <dbReference type="ChEBI" id="CHEBI:33019"/>
        <dbReference type="ChEBI" id="CHEBI:61194"/>
        <dbReference type="ChEBI" id="CHEBI:61382"/>
        <dbReference type="EC" id="3.6.1.66"/>
    </reaction>
</comment>
<evidence type="ECO:0000313" key="12">
    <source>
        <dbReference type="EMBL" id="AWD32457.1"/>
    </source>
</evidence>
<dbReference type="InterPro" id="IPR020922">
    <property type="entry name" value="dITP/XTP_pyrophosphatase"/>
</dbReference>
<protein>
    <recommendedName>
        <fullName evidence="10">dITP/XTP pyrophosphatase</fullName>
        <ecNumber evidence="10">3.6.1.66</ecNumber>
    </recommendedName>
    <alternativeName>
        <fullName evidence="10">Non-canonical purine NTP pyrophosphatase</fullName>
    </alternativeName>
    <alternativeName>
        <fullName evidence="10">Non-standard purine NTP pyrophosphatase</fullName>
    </alternativeName>
    <alternativeName>
        <fullName evidence="10">Nucleoside-triphosphate diphosphatase</fullName>
    </alternativeName>
    <alternativeName>
        <fullName evidence="10">Nucleoside-triphosphate pyrophosphatase</fullName>
        <shortName evidence="10">NTPase</shortName>
    </alternativeName>
</protein>
<dbReference type="KEGG" id="kso:CKSOR_00336"/>
<feature type="active site" description="Proton acceptor" evidence="10">
    <location>
        <position position="75"/>
    </location>
</feature>
<keyword evidence="4 10" id="KW-0547">Nucleotide-binding</keyword>
<dbReference type="GO" id="GO:0036220">
    <property type="term" value="F:ITP diphosphatase activity"/>
    <property type="evidence" value="ECO:0007669"/>
    <property type="project" value="UniProtKB-UniRule"/>
</dbReference>
<reference evidence="12 13" key="1">
    <citation type="journal article" date="2018" name="Parasitology">
        <title>The reduced genome of Candidatus Kinetoplastibacterium sorsogonicusi, the endosymbiont of Kentomonas sorsogonicus (Trypanosomatidae): loss of the haem-synthesis pathway.</title>
        <authorList>
            <person name="Silva F.M."/>
            <person name="Kostygov A.Y."/>
            <person name="Spodareva V.V."/>
            <person name="Butenko A."/>
            <person name="Tossou R."/>
            <person name="Lukes J."/>
            <person name="Yurchenko V."/>
            <person name="Alves J.M.P."/>
        </authorList>
    </citation>
    <scope>NUCLEOTIDE SEQUENCE [LARGE SCALE GENOMIC DNA]</scope>
    <source>
        <strain evidence="12 13">MF-08</strain>
    </source>
</reference>
<evidence type="ECO:0000256" key="4">
    <source>
        <dbReference type="ARBA" id="ARBA00022741"/>
    </source>
</evidence>
<dbReference type="GO" id="GO:0000166">
    <property type="term" value="F:nucleotide binding"/>
    <property type="evidence" value="ECO:0007669"/>
    <property type="project" value="UniProtKB-KW"/>
</dbReference>
<evidence type="ECO:0000256" key="1">
    <source>
        <dbReference type="ARBA" id="ARBA00008023"/>
    </source>
</evidence>
<dbReference type="SUPFAM" id="SSF52972">
    <property type="entry name" value="ITPase-like"/>
    <property type="match status" value="1"/>
</dbReference>
<dbReference type="GO" id="GO:0046872">
    <property type="term" value="F:metal ion binding"/>
    <property type="evidence" value="ECO:0007669"/>
    <property type="project" value="UniProtKB-KW"/>
</dbReference>
<dbReference type="AlphaFoldDB" id="A0A3Q8ERC5"/>
<comment type="function">
    <text evidence="10">Pyrophosphatase that catalyzes the hydrolysis of nucleoside triphosphates to their monophosphate derivatives, with a high preference for the non-canonical purine nucleotides XTP (xanthosine triphosphate), dITP (deoxyinosine triphosphate) and ITP. Seems to function as a house-cleaning enzyme that removes non-canonical purine nucleotides from the nucleotide pool, thus preventing their incorporation into DNA/RNA and avoiding chromosomal lesions.</text>
</comment>
<comment type="subunit">
    <text evidence="2 10">Homodimer.</text>
</comment>
<keyword evidence="6 10" id="KW-0460">Magnesium</keyword>
<dbReference type="GO" id="GO:0009146">
    <property type="term" value="P:purine nucleoside triphosphate catabolic process"/>
    <property type="evidence" value="ECO:0007669"/>
    <property type="project" value="UniProtKB-UniRule"/>
</dbReference>
<dbReference type="GO" id="GO:0035870">
    <property type="term" value="F:dITP diphosphatase activity"/>
    <property type="evidence" value="ECO:0007669"/>
    <property type="project" value="UniProtKB-UniRule"/>
</dbReference>
<dbReference type="NCBIfam" id="TIGR00042">
    <property type="entry name" value="RdgB/HAM1 family non-canonical purine NTP pyrophosphatase"/>
    <property type="match status" value="1"/>
</dbReference>
<dbReference type="RefSeq" id="WP_108673864.1">
    <property type="nucleotide sequence ID" value="NZ_CP025628.1"/>
</dbReference>
<evidence type="ECO:0000256" key="9">
    <source>
        <dbReference type="ARBA" id="ARBA00052017"/>
    </source>
</evidence>
<dbReference type="Pfam" id="PF01725">
    <property type="entry name" value="Ham1p_like"/>
    <property type="match status" value="1"/>
</dbReference>
<dbReference type="PANTHER" id="PTHR11067">
    <property type="entry name" value="INOSINE TRIPHOSPHATE PYROPHOSPHATASE/HAM1 PROTEIN"/>
    <property type="match status" value="1"/>
</dbReference>
<proteinExistence type="inferred from homology"/>
<feature type="binding site" evidence="10">
    <location>
        <begin position="14"/>
        <end position="19"/>
    </location>
    <ligand>
        <name>substrate</name>
    </ligand>
</feature>
<comment type="cofactor">
    <cofactor evidence="10">
        <name>Mg(2+)</name>
        <dbReference type="ChEBI" id="CHEBI:18420"/>
    </cofactor>
    <text evidence="10">Binds 1 Mg(2+) ion per subunit.</text>
</comment>
<comment type="catalytic activity">
    <reaction evidence="9 10">
        <text>XTP + H2O = XMP + diphosphate + H(+)</text>
        <dbReference type="Rhea" id="RHEA:28610"/>
        <dbReference type="ChEBI" id="CHEBI:15377"/>
        <dbReference type="ChEBI" id="CHEBI:15378"/>
        <dbReference type="ChEBI" id="CHEBI:33019"/>
        <dbReference type="ChEBI" id="CHEBI:57464"/>
        <dbReference type="ChEBI" id="CHEBI:61314"/>
        <dbReference type="EC" id="3.6.1.66"/>
    </reaction>
</comment>
<dbReference type="GO" id="GO:0005829">
    <property type="term" value="C:cytosol"/>
    <property type="evidence" value="ECO:0007669"/>
    <property type="project" value="TreeGrafter"/>
</dbReference>
<dbReference type="FunFam" id="3.90.950.10:FF:000001">
    <property type="entry name" value="dITP/XTP pyrophosphatase"/>
    <property type="match status" value="1"/>
</dbReference>
<dbReference type="OrthoDB" id="9807456at2"/>
<keyword evidence="13" id="KW-1185">Reference proteome</keyword>
<dbReference type="InterPro" id="IPR002637">
    <property type="entry name" value="RdgB/HAM1"/>
</dbReference>
<evidence type="ECO:0000256" key="10">
    <source>
        <dbReference type="HAMAP-Rule" id="MF_01405"/>
    </source>
</evidence>
<keyword evidence="7 10" id="KW-0546">Nucleotide metabolism</keyword>
<accession>A0A3Q8ERC5</accession>
<feature type="binding site" evidence="10">
    <location>
        <position position="76"/>
    </location>
    <ligand>
        <name>substrate</name>
    </ligand>
</feature>
<dbReference type="EC" id="3.6.1.66" evidence="10"/>